<dbReference type="KEGG" id="ccau:EG346_17125"/>
<dbReference type="SUPFAM" id="SSF141571">
    <property type="entry name" value="Pentapeptide repeat-like"/>
    <property type="match status" value="1"/>
</dbReference>
<evidence type="ECO:0000313" key="1">
    <source>
        <dbReference type="EMBL" id="AZA49796.1"/>
    </source>
</evidence>
<evidence type="ECO:0008006" key="3">
    <source>
        <dbReference type="Google" id="ProtNLM"/>
    </source>
</evidence>
<proteinExistence type="predicted"/>
<sequence>MESVFNLYSAIKEQNDYKTDDLPGFNEIEIRDLIVCDINLDDLISVNSMYSRIEFNKISFYSTYFVQTSFHECTFKNVDFKNLI</sequence>
<dbReference type="OrthoDB" id="1261230at2"/>
<accession>A0A3G6M8F1</accession>
<gene>
    <name evidence="1" type="ORF">EG346_17125</name>
</gene>
<dbReference type="Proteomes" id="UP000273270">
    <property type="component" value="Chromosome"/>
</dbReference>
<dbReference type="EMBL" id="CP033920">
    <property type="protein sequence ID" value="AZA49796.1"/>
    <property type="molecule type" value="Genomic_DNA"/>
</dbReference>
<dbReference type="Gene3D" id="2.160.20.80">
    <property type="entry name" value="E3 ubiquitin-protein ligase SopA"/>
    <property type="match status" value="1"/>
</dbReference>
<organism evidence="1 2">
    <name type="scientific">Chryseobacterium carnipullorum</name>
    <dbReference type="NCBI Taxonomy" id="1124835"/>
    <lineage>
        <taxon>Bacteria</taxon>
        <taxon>Pseudomonadati</taxon>
        <taxon>Bacteroidota</taxon>
        <taxon>Flavobacteriia</taxon>
        <taxon>Flavobacteriales</taxon>
        <taxon>Weeksellaceae</taxon>
        <taxon>Chryseobacterium group</taxon>
        <taxon>Chryseobacterium</taxon>
    </lineage>
</organism>
<dbReference type="AlphaFoldDB" id="A0A3G6M8F1"/>
<reference evidence="2" key="1">
    <citation type="submission" date="2018-11" db="EMBL/GenBank/DDBJ databases">
        <title>Proposal to divide the Flavobacteriaceae and reorganize its genera based on Amino Acid Identity values calculated from whole genome sequences.</title>
        <authorList>
            <person name="Nicholson A.C."/>
            <person name="Gulvik C.A."/>
            <person name="Whitney A.M."/>
            <person name="Humrighouse B.W."/>
            <person name="Bell M."/>
            <person name="Holmes B."/>
            <person name="Steigerwalt A.G."/>
            <person name="Villarma A."/>
            <person name="Sheth M."/>
            <person name="Batra D."/>
            <person name="Pryor J."/>
            <person name="Bernardet J.-F."/>
            <person name="Hugo C."/>
            <person name="Kampfer P."/>
            <person name="Newman J."/>
            <person name="McQuiston J.R."/>
        </authorList>
    </citation>
    <scope>NUCLEOTIDE SEQUENCE [LARGE SCALE GENOMIC DNA]</scope>
    <source>
        <strain evidence="2">G0188</strain>
    </source>
</reference>
<protein>
    <recommendedName>
        <fullName evidence="3">Pentapeptide repeat-containing protein</fullName>
    </recommendedName>
</protein>
<evidence type="ECO:0000313" key="2">
    <source>
        <dbReference type="Proteomes" id="UP000273270"/>
    </source>
</evidence>
<keyword evidence="2" id="KW-1185">Reference proteome</keyword>
<name>A0A3G6M8F1_CHRCU</name>
<dbReference type="RefSeq" id="WP_123880289.1">
    <property type="nucleotide sequence ID" value="NZ_CP033920.1"/>
</dbReference>